<protein>
    <submittedName>
        <fullName evidence="1">Uncharacterized protein</fullName>
    </submittedName>
</protein>
<gene>
    <name evidence="1" type="ORF">L6164_029645</name>
</gene>
<sequence length="155" mass="17219">MANSASSSSTQTTKGTAADPEVHLMMELRRHEVAIAELNNLPSIRAVYQRNGNLFFRTTIEKATLMEHKQIDSAKGKLRILDSSSQWVFFPVLFSRSSNQVLSGPTYGFSDKISVFLFGATFLFLPFADWSCLLKTLVANNGFSASSCVLRNWVS</sequence>
<proteinExistence type="predicted"/>
<comment type="caution">
    <text evidence="1">The sequence shown here is derived from an EMBL/GenBank/DDBJ whole genome shotgun (WGS) entry which is preliminary data.</text>
</comment>
<accession>A0ACB9L9S8</accession>
<evidence type="ECO:0000313" key="1">
    <source>
        <dbReference type="EMBL" id="KAI4306362.1"/>
    </source>
</evidence>
<dbReference type="EMBL" id="CM039437">
    <property type="protein sequence ID" value="KAI4306362.1"/>
    <property type="molecule type" value="Genomic_DNA"/>
</dbReference>
<name>A0ACB9L9S8_BAUVA</name>
<keyword evidence="2" id="KW-1185">Reference proteome</keyword>
<reference evidence="1 2" key="1">
    <citation type="journal article" date="2022" name="DNA Res.">
        <title>Chromosomal-level genome assembly of the orchid tree Bauhinia variegata (Leguminosae; Cercidoideae) supports the allotetraploid origin hypothesis of Bauhinia.</title>
        <authorList>
            <person name="Zhong Y."/>
            <person name="Chen Y."/>
            <person name="Zheng D."/>
            <person name="Pang J."/>
            <person name="Liu Y."/>
            <person name="Luo S."/>
            <person name="Meng S."/>
            <person name="Qian L."/>
            <person name="Wei D."/>
            <person name="Dai S."/>
            <person name="Zhou R."/>
        </authorList>
    </citation>
    <scope>NUCLEOTIDE SEQUENCE [LARGE SCALE GENOMIC DNA]</scope>
    <source>
        <strain evidence="1">BV-YZ2020</strain>
    </source>
</reference>
<organism evidence="1 2">
    <name type="scientific">Bauhinia variegata</name>
    <name type="common">Purple orchid tree</name>
    <name type="synonym">Phanera variegata</name>
    <dbReference type="NCBI Taxonomy" id="167791"/>
    <lineage>
        <taxon>Eukaryota</taxon>
        <taxon>Viridiplantae</taxon>
        <taxon>Streptophyta</taxon>
        <taxon>Embryophyta</taxon>
        <taxon>Tracheophyta</taxon>
        <taxon>Spermatophyta</taxon>
        <taxon>Magnoliopsida</taxon>
        <taxon>eudicotyledons</taxon>
        <taxon>Gunneridae</taxon>
        <taxon>Pentapetalae</taxon>
        <taxon>rosids</taxon>
        <taxon>fabids</taxon>
        <taxon>Fabales</taxon>
        <taxon>Fabaceae</taxon>
        <taxon>Cercidoideae</taxon>
        <taxon>Cercideae</taxon>
        <taxon>Bauhiniinae</taxon>
        <taxon>Bauhinia</taxon>
    </lineage>
</organism>
<evidence type="ECO:0000313" key="2">
    <source>
        <dbReference type="Proteomes" id="UP000828941"/>
    </source>
</evidence>
<dbReference type="Proteomes" id="UP000828941">
    <property type="component" value="Chromosome 12"/>
</dbReference>